<proteinExistence type="predicted"/>
<accession>A0ABQ1HKA7</accession>
<name>A0ABQ1HKA7_9GAMM</name>
<dbReference type="PANTHER" id="PTHR21248">
    <property type="entry name" value="CARDIOLIPIN SYNTHASE"/>
    <property type="match status" value="1"/>
</dbReference>
<evidence type="ECO:0000256" key="1">
    <source>
        <dbReference type="SAM" id="Phobius"/>
    </source>
</evidence>
<dbReference type="PROSITE" id="PS50035">
    <property type="entry name" value="PLD"/>
    <property type="match status" value="2"/>
</dbReference>
<reference evidence="4" key="1">
    <citation type="journal article" date="2019" name="Int. J. Syst. Evol. Microbiol.">
        <title>The Global Catalogue of Microorganisms (GCM) 10K type strain sequencing project: providing services to taxonomists for standard genome sequencing and annotation.</title>
        <authorList>
            <consortium name="The Broad Institute Genomics Platform"/>
            <consortium name="The Broad Institute Genome Sequencing Center for Infectious Disease"/>
            <person name="Wu L."/>
            <person name="Ma J."/>
        </authorList>
    </citation>
    <scope>NUCLEOTIDE SEQUENCE [LARGE SCALE GENOMIC DNA]</scope>
    <source>
        <strain evidence="4">CGMCC 1.15905</strain>
    </source>
</reference>
<dbReference type="Pfam" id="PF13091">
    <property type="entry name" value="PLDc_2"/>
    <property type="match status" value="2"/>
</dbReference>
<dbReference type="SMART" id="SM00155">
    <property type="entry name" value="PLDc"/>
    <property type="match status" value="2"/>
</dbReference>
<dbReference type="Proteomes" id="UP000623419">
    <property type="component" value="Unassembled WGS sequence"/>
</dbReference>
<keyword evidence="4" id="KW-1185">Reference proteome</keyword>
<feature type="transmembrane region" description="Helical" evidence="1">
    <location>
        <begin position="12"/>
        <end position="29"/>
    </location>
</feature>
<dbReference type="PANTHER" id="PTHR21248:SF22">
    <property type="entry name" value="PHOSPHOLIPASE D"/>
    <property type="match status" value="1"/>
</dbReference>
<dbReference type="Gene3D" id="3.30.870.10">
    <property type="entry name" value="Endonuclease Chain A"/>
    <property type="match status" value="2"/>
</dbReference>
<sequence>MTDRNRLKLQWVLYTVVLTIVGIAIAANFDVPERQLERKVEHLHGVGSSQFRREVGSMLGPAVVSGNHVQAFSNGDEIFPPMLEAIRSAEKTINFETYVYWSGEVGQEFAEAFAERARAGVKVNVIVDWVGGLKMDADLVSLMEDAGVRVELYRPLKWYNISRLNNRTHRKLLVVDGKLGFTGGVGIADVWSGDAEDPEHWRDMHFSVRGPVVSQLQAAFNDNWIKSTGEILHGETYFPPQSGAGEMDAQMFISSPVGGGATMHLMYLMAIAAAEQSLDIQASYFVPDELALEAMLAAIERGVKVRVLVPGEHMDSNTVAIASKKLWGPLLEAGAEVYEYKPTMMHVKMMIVDNYMVSVGSTNFDERSFHLNDEASLNIYDRDFALAMTEVFERDMRDCEIYDHRKWSERPWTEKFMEAAIIPLRSQL</sequence>
<evidence type="ECO:0000313" key="4">
    <source>
        <dbReference type="Proteomes" id="UP000623419"/>
    </source>
</evidence>
<keyword evidence="1" id="KW-1133">Transmembrane helix</keyword>
<dbReference type="EMBL" id="BMKC01000002">
    <property type="protein sequence ID" value="GGA80052.1"/>
    <property type="molecule type" value="Genomic_DNA"/>
</dbReference>
<dbReference type="CDD" id="cd09110">
    <property type="entry name" value="PLDc_CLS_1"/>
    <property type="match status" value="1"/>
</dbReference>
<dbReference type="SUPFAM" id="SSF56024">
    <property type="entry name" value="Phospholipase D/nuclease"/>
    <property type="match status" value="2"/>
</dbReference>
<evidence type="ECO:0000259" key="2">
    <source>
        <dbReference type="PROSITE" id="PS50035"/>
    </source>
</evidence>
<comment type="caution">
    <text evidence="3">The sequence shown here is derived from an EMBL/GenBank/DDBJ whole genome shotgun (WGS) entry which is preliminary data.</text>
</comment>
<evidence type="ECO:0000313" key="3">
    <source>
        <dbReference type="EMBL" id="GGA80052.1"/>
    </source>
</evidence>
<dbReference type="InterPro" id="IPR001736">
    <property type="entry name" value="PLipase_D/transphosphatidylase"/>
</dbReference>
<keyword evidence="1" id="KW-0472">Membrane</keyword>
<protein>
    <submittedName>
        <fullName evidence="3">Cardiolipin synthase B</fullName>
    </submittedName>
</protein>
<keyword evidence="1" id="KW-0812">Transmembrane</keyword>
<feature type="domain" description="PLD phosphodiesterase" evidence="2">
    <location>
        <begin position="341"/>
        <end position="368"/>
    </location>
</feature>
<feature type="domain" description="PLD phosphodiesterase" evidence="2">
    <location>
        <begin position="164"/>
        <end position="191"/>
    </location>
</feature>
<dbReference type="CDD" id="cd09159">
    <property type="entry name" value="PLDc_ybhO_like_2"/>
    <property type="match status" value="1"/>
</dbReference>
<gene>
    <name evidence="3" type="primary">cls</name>
    <name evidence="3" type="ORF">GCM10011521_17880</name>
</gene>
<dbReference type="InterPro" id="IPR025202">
    <property type="entry name" value="PLD-like_dom"/>
</dbReference>
<organism evidence="3 4">
    <name type="scientific">Arenimonas soli</name>
    <dbReference type="NCBI Taxonomy" id="2269504"/>
    <lineage>
        <taxon>Bacteria</taxon>
        <taxon>Pseudomonadati</taxon>
        <taxon>Pseudomonadota</taxon>
        <taxon>Gammaproteobacteria</taxon>
        <taxon>Lysobacterales</taxon>
        <taxon>Lysobacteraceae</taxon>
        <taxon>Arenimonas</taxon>
    </lineage>
</organism>